<reference evidence="2 3" key="1">
    <citation type="submission" date="2018-08" db="EMBL/GenBank/DDBJ databases">
        <title>Achromobacter xylosoxidans Genome sequencing and assembly.</title>
        <authorList>
            <person name="Wang R."/>
            <person name="Rensing C."/>
            <person name="Li Y."/>
        </authorList>
    </citation>
    <scope>NUCLEOTIDE SEQUENCE [LARGE SCALE GENOMIC DNA]</scope>
    <source>
        <strain evidence="2 3">GD003A</strain>
    </source>
</reference>
<gene>
    <name evidence="2" type="ORF">DY367_30720</name>
</gene>
<sequence>MRGISDRGVVKTGRSKLGRWVALGVAAVIAVAAAAYACVERRYTANVQRGAFEGAVTVYPYNFTRYDVAYSTTTGLRMIVDANAAAGTEAQTFGYKPESPDAPLNVLWRYASGPDSTPEGVYPFQVTLPQPRRPSGQVVLELRFYPDGKVAARYATTPLGLASGNVDPELPGNDWVSNR</sequence>
<dbReference type="OrthoDB" id="8635168at2"/>
<name>A0A424W3S5_ALCXX</name>
<feature type="transmembrane region" description="Helical" evidence="1">
    <location>
        <begin position="20"/>
        <end position="39"/>
    </location>
</feature>
<dbReference type="EMBL" id="QVXO01000095">
    <property type="protein sequence ID" value="RPJ87877.1"/>
    <property type="molecule type" value="Genomic_DNA"/>
</dbReference>
<dbReference type="Proteomes" id="UP000285324">
    <property type="component" value="Unassembled WGS sequence"/>
</dbReference>
<proteinExistence type="predicted"/>
<comment type="caution">
    <text evidence="2">The sequence shown here is derived from an EMBL/GenBank/DDBJ whole genome shotgun (WGS) entry which is preliminary data.</text>
</comment>
<organism evidence="2 3">
    <name type="scientific">Alcaligenes xylosoxydans xylosoxydans</name>
    <name type="common">Achromobacter xylosoxidans</name>
    <dbReference type="NCBI Taxonomy" id="85698"/>
    <lineage>
        <taxon>Bacteria</taxon>
        <taxon>Pseudomonadati</taxon>
        <taxon>Pseudomonadota</taxon>
        <taxon>Betaproteobacteria</taxon>
        <taxon>Burkholderiales</taxon>
        <taxon>Alcaligenaceae</taxon>
        <taxon>Achromobacter</taxon>
    </lineage>
</organism>
<protein>
    <submittedName>
        <fullName evidence="2">Uncharacterized protein</fullName>
    </submittedName>
</protein>
<evidence type="ECO:0000313" key="2">
    <source>
        <dbReference type="EMBL" id="RPJ87877.1"/>
    </source>
</evidence>
<evidence type="ECO:0000313" key="3">
    <source>
        <dbReference type="Proteomes" id="UP000285324"/>
    </source>
</evidence>
<accession>A0A424W3S5</accession>
<dbReference type="AlphaFoldDB" id="A0A424W3S5"/>
<evidence type="ECO:0000256" key="1">
    <source>
        <dbReference type="SAM" id="Phobius"/>
    </source>
</evidence>
<keyword evidence="1" id="KW-1133">Transmembrane helix</keyword>
<keyword evidence="1" id="KW-0812">Transmembrane</keyword>
<keyword evidence="1" id="KW-0472">Membrane</keyword>
<dbReference type="RefSeq" id="WP_124260421.1">
    <property type="nucleotide sequence ID" value="NZ_CP061008.1"/>
</dbReference>